<keyword evidence="4" id="KW-0238">DNA-binding</keyword>
<name>A0A1H5XZA7_NITMU</name>
<proteinExistence type="inferred from homology"/>
<dbReference type="PANTHER" id="PTHR30461">
    <property type="entry name" value="DNA-INVERTASE FROM LAMBDOID PROPHAGE"/>
    <property type="match status" value="1"/>
</dbReference>
<evidence type="ECO:0000313" key="10">
    <source>
        <dbReference type="Proteomes" id="UP000236751"/>
    </source>
</evidence>
<evidence type="ECO:0000256" key="2">
    <source>
        <dbReference type="ARBA" id="ARBA00022908"/>
    </source>
</evidence>
<keyword evidence="2" id="KW-0229">DNA integration</keyword>
<accession>A0A1H5XZA7</accession>
<dbReference type="SMART" id="SM00857">
    <property type="entry name" value="Resolvase"/>
    <property type="match status" value="1"/>
</dbReference>
<dbReference type="SUPFAM" id="SSF53041">
    <property type="entry name" value="Resolvase-like"/>
    <property type="match status" value="1"/>
</dbReference>
<dbReference type="GO" id="GO:0015074">
    <property type="term" value="P:DNA integration"/>
    <property type="evidence" value="ECO:0007669"/>
    <property type="project" value="UniProtKB-KW"/>
</dbReference>
<organism evidence="9 10">
    <name type="scientific">Nitrosospira multiformis (strain ATCC 25196 / NCIMB 11849 / C 71)</name>
    <dbReference type="NCBI Taxonomy" id="323848"/>
    <lineage>
        <taxon>Bacteria</taxon>
        <taxon>Pseudomonadati</taxon>
        <taxon>Pseudomonadota</taxon>
        <taxon>Betaproteobacteria</taxon>
        <taxon>Nitrosomonadales</taxon>
        <taxon>Nitrosomonadaceae</taxon>
        <taxon>Nitrosospira</taxon>
    </lineage>
</organism>
<keyword evidence="5" id="KW-0233">DNA recombination</keyword>
<evidence type="ECO:0000256" key="4">
    <source>
        <dbReference type="ARBA" id="ARBA00023125"/>
    </source>
</evidence>
<dbReference type="InterPro" id="IPR050639">
    <property type="entry name" value="SSR_resolvase"/>
</dbReference>
<dbReference type="Gene3D" id="1.10.10.60">
    <property type="entry name" value="Homeodomain-like"/>
    <property type="match status" value="1"/>
</dbReference>
<dbReference type="AlphaFoldDB" id="A0A1H5XZA7"/>
<dbReference type="CDD" id="cd03768">
    <property type="entry name" value="SR_ResInv"/>
    <property type="match status" value="1"/>
</dbReference>
<evidence type="ECO:0000256" key="6">
    <source>
        <dbReference type="PIRSR" id="PIRSR606118-50"/>
    </source>
</evidence>
<gene>
    <name evidence="9" type="ORF">SAMN05216403_14012</name>
</gene>
<reference evidence="9 10" key="1">
    <citation type="submission" date="2016-10" db="EMBL/GenBank/DDBJ databases">
        <authorList>
            <person name="de Groot N.N."/>
        </authorList>
    </citation>
    <scope>NUCLEOTIDE SEQUENCE [LARGE SCALE GENOMIC DNA]</scope>
    <source>
        <strain evidence="9 10">Nl13</strain>
    </source>
</reference>
<dbReference type="PANTHER" id="PTHR30461:SF2">
    <property type="entry name" value="SERINE RECOMBINASE PINE-RELATED"/>
    <property type="match status" value="1"/>
</dbReference>
<dbReference type="RefSeq" id="WP_049783192.1">
    <property type="nucleotide sequence ID" value="NZ_FNVK01000040.1"/>
</dbReference>
<dbReference type="GO" id="GO:0000150">
    <property type="term" value="F:DNA strand exchange activity"/>
    <property type="evidence" value="ECO:0007669"/>
    <property type="project" value="UniProtKB-KW"/>
</dbReference>
<evidence type="ECO:0000256" key="7">
    <source>
        <dbReference type="PROSITE-ProRule" id="PRU10137"/>
    </source>
</evidence>
<dbReference type="PROSITE" id="PS51736">
    <property type="entry name" value="RECOMBINASES_3"/>
    <property type="match status" value="1"/>
</dbReference>
<evidence type="ECO:0000259" key="8">
    <source>
        <dbReference type="PROSITE" id="PS51736"/>
    </source>
</evidence>
<dbReference type="PROSITE" id="PS00398">
    <property type="entry name" value="RECOMBINASES_2"/>
    <property type="match status" value="1"/>
</dbReference>
<evidence type="ECO:0000256" key="1">
    <source>
        <dbReference type="ARBA" id="ARBA00009913"/>
    </source>
</evidence>
<evidence type="ECO:0000256" key="3">
    <source>
        <dbReference type="ARBA" id="ARBA00023100"/>
    </source>
</evidence>
<dbReference type="InterPro" id="IPR036162">
    <property type="entry name" value="Resolvase-like_N_sf"/>
</dbReference>
<sequence length="189" mass="20621">MKIGYARVSTDDQNLDLQMDALSRVGCERIFTDQGVSGATIEREGLSQAIAAVEKGDVLVVWKLDRLGRSLSFLISLIEKLRNEGAGFESLSDGIDTTTAGGKLVFHIMGALAEFERSLISERSKAGMQAARRRGKHVGRPGKLSQEQINHAAQMVREGRETVSGMAGLLNVDRGTLRRALKANKLYSF</sequence>
<feature type="active site" description="O-(5'-phospho-DNA)-serine intermediate" evidence="6 7">
    <location>
        <position position="9"/>
    </location>
</feature>
<dbReference type="InterPro" id="IPR006118">
    <property type="entry name" value="Recombinase_CS"/>
</dbReference>
<dbReference type="FunFam" id="3.40.50.1390:FF:000001">
    <property type="entry name" value="DNA recombinase"/>
    <property type="match status" value="1"/>
</dbReference>
<dbReference type="Proteomes" id="UP000236751">
    <property type="component" value="Unassembled WGS sequence"/>
</dbReference>
<evidence type="ECO:0000313" key="9">
    <source>
        <dbReference type="EMBL" id="SEG16690.1"/>
    </source>
</evidence>
<dbReference type="GO" id="GO:0003677">
    <property type="term" value="F:DNA binding"/>
    <property type="evidence" value="ECO:0007669"/>
    <property type="project" value="UniProtKB-KW"/>
</dbReference>
<dbReference type="PROSITE" id="PS00397">
    <property type="entry name" value="RECOMBINASES_1"/>
    <property type="match status" value="1"/>
</dbReference>
<evidence type="ECO:0000256" key="5">
    <source>
        <dbReference type="ARBA" id="ARBA00023172"/>
    </source>
</evidence>
<dbReference type="OrthoDB" id="8585334at2"/>
<dbReference type="Gene3D" id="3.40.50.1390">
    <property type="entry name" value="Resolvase, N-terminal catalytic domain"/>
    <property type="match status" value="1"/>
</dbReference>
<protein>
    <submittedName>
        <fullName evidence="9">Site-specific DNA recombinase</fullName>
    </submittedName>
</protein>
<feature type="domain" description="Resolvase/invertase-type recombinase catalytic" evidence="8">
    <location>
        <begin position="1"/>
        <end position="135"/>
    </location>
</feature>
<comment type="similarity">
    <text evidence="1">Belongs to the site-specific recombinase resolvase family.</text>
</comment>
<keyword evidence="3" id="KW-0230">DNA invertase</keyword>
<dbReference type="InterPro" id="IPR006119">
    <property type="entry name" value="Resolv_N"/>
</dbReference>
<dbReference type="EMBL" id="FNVK01000040">
    <property type="protein sequence ID" value="SEG16690.1"/>
    <property type="molecule type" value="Genomic_DNA"/>
</dbReference>
<dbReference type="Pfam" id="PF00239">
    <property type="entry name" value="Resolvase"/>
    <property type="match status" value="1"/>
</dbReference>